<keyword evidence="3" id="KW-1185">Reference proteome</keyword>
<accession>A0A7W8FY60</accession>
<comment type="caution">
    <text evidence="2">The sequence shown here is derived from an EMBL/GenBank/DDBJ whole genome shotgun (WGS) entry which is preliminary data.</text>
</comment>
<dbReference type="AlphaFoldDB" id="A0A7W8FY60"/>
<gene>
    <name evidence="2" type="ORF">HNQ52_000282</name>
</gene>
<evidence type="ECO:0000256" key="1">
    <source>
        <dbReference type="SAM" id="SignalP"/>
    </source>
</evidence>
<evidence type="ECO:0000313" key="2">
    <source>
        <dbReference type="EMBL" id="MBB5206766.1"/>
    </source>
</evidence>
<dbReference type="Proteomes" id="UP000521199">
    <property type="component" value="Unassembled WGS sequence"/>
</dbReference>
<evidence type="ECO:0000313" key="3">
    <source>
        <dbReference type="Proteomes" id="UP000521199"/>
    </source>
</evidence>
<protein>
    <submittedName>
        <fullName evidence="2">Uncharacterized protein YbjQ (UPF0145 family)</fullName>
    </submittedName>
</protein>
<feature type="chain" id="PRO_5030525415" evidence="1">
    <location>
        <begin position="21"/>
        <end position="146"/>
    </location>
</feature>
<sequence length="146" mass="15786">MHRFALTVLAALAVAAPAAARDTMSEMPLQEVIDSPMAKAEGLDGSVKFYLAGQPHPRVLQSMSEDVSNKKTNGTNKSDAEACRWVAISVLLAFQEKAKQLGANAVIDIKSYYKKNEVSDPVNYRCHSGMLMSGVALKGRFAKLAE</sequence>
<reference evidence="2 3" key="1">
    <citation type="submission" date="2020-08" db="EMBL/GenBank/DDBJ databases">
        <title>Genomic Encyclopedia of Type Strains, Phase IV (KMG-IV): sequencing the most valuable type-strain genomes for metagenomic binning, comparative biology and taxonomic classification.</title>
        <authorList>
            <person name="Goeker M."/>
        </authorList>
    </citation>
    <scope>NUCLEOTIDE SEQUENCE [LARGE SCALE GENOMIC DNA]</scope>
    <source>
        <strain evidence="2 3">DSM 24163</strain>
    </source>
</reference>
<organism evidence="2 3">
    <name type="scientific">Chiayiivirga flava</name>
    <dbReference type="NCBI Taxonomy" id="659595"/>
    <lineage>
        <taxon>Bacteria</taxon>
        <taxon>Pseudomonadati</taxon>
        <taxon>Pseudomonadota</taxon>
        <taxon>Gammaproteobacteria</taxon>
        <taxon>Lysobacterales</taxon>
        <taxon>Lysobacteraceae</taxon>
        <taxon>Chiayiivirga</taxon>
    </lineage>
</organism>
<feature type="signal peptide" evidence="1">
    <location>
        <begin position="1"/>
        <end position="20"/>
    </location>
</feature>
<dbReference type="RefSeq" id="WP_183959055.1">
    <property type="nucleotide sequence ID" value="NZ_JACHHP010000001.1"/>
</dbReference>
<keyword evidence="1" id="KW-0732">Signal</keyword>
<proteinExistence type="predicted"/>
<dbReference type="EMBL" id="JACHHP010000001">
    <property type="protein sequence ID" value="MBB5206766.1"/>
    <property type="molecule type" value="Genomic_DNA"/>
</dbReference>
<name>A0A7W8FY60_9GAMM</name>